<proteinExistence type="predicted"/>
<evidence type="ECO:0000259" key="1">
    <source>
        <dbReference type="Pfam" id="PF09830"/>
    </source>
</evidence>
<feature type="domain" description="ATP adenylyltransferase C-terminal" evidence="1">
    <location>
        <begin position="178"/>
        <end position="271"/>
    </location>
</feature>
<accession>A0ABR2GWG5</accession>
<dbReference type="PANTHER" id="PTHR38420">
    <property type="entry name" value="AP-4-A PHOSPHORYLASE II"/>
    <property type="match status" value="1"/>
</dbReference>
<feature type="domain" description="Ap4A phosphorylase 1/2 N-terminal" evidence="2">
    <location>
        <begin position="24"/>
        <end position="156"/>
    </location>
</feature>
<dbReference type="InterPro" id="IPR036265">
    <property type="entry name" value="HIT-like_sf"/>
</dbReference>
<dbReference type="Pfam" id="PF09830">
    <property type="entry name" value="ATP_transf"/>
    <property type="match status" value="1"/>
</dbReference>
<dbReference type="InterPro" id="IPR045759">
    <property type="entry name" value="Ap4A_phos1/2_N"/>
</dbReference>
<dbReference type="PANTHER" id="PTHR38420:SF1">
    <property type="entry name" value="PUTATIVE (AFU_ORTHOLOGUE AFUA_5G14690)-RELATED"/>
    <property type="match status" value="1"/>
</dbReference>
<dbReference type="InterPro" id="IPR009163">
    <property type="entry name" value="Ap4A_phos1/2"/>
</dbReference>
<evidence type="ECO:0000313" key="3">
    <source>
        <dbReference type="EMBL" id="KAK8837737.1"/>
    </source>
</evidence>
<comment type="caution">
    <text evidence="3">The sequence shown here is derived from an EMBL/GenBank/DDBJ whole genome shotgun (WGS) entry which is preliminary data.</text>
</comment>
<organism evidence="3 4">
    <name type="scientific">Tritrichomonas musculus</name>
    <dbReference type="NCBI Taxonomy" id="1915356"/>
    <lineage>
        <taxon>Eukaryota</taxon>
        <taxon>Metamonada</taxon>
        <taxon>Parabasalia</taxon>
        <taxon>Tritrichomonadida</taxon>
        <taxon>Tritrichomonadidae</taxon>
        <taxon>Tritrichomonas</taxon>
    </lineage>
</organism>
<dbReference type="InterPro" id="IPR019200">
    <property type="entry name" value="ATP_adenylylTrfase_C"/>
</dbReference>
<evidence type="ECO:0000259" key="2">
    <source>
        <dbReference type="Pfam" id="PF19327"/>
    </source>
</evidence>
<gene>
    <name evidence="3" type="ORF">M9Y10_036272</name>
</gene>
<protein>
    <recommendedName>
        <fullName evidence="5">Phosphorylase</fullName>
    </recommendedName>
</protein>
<sequence>MIGDKAIQCAKNCLNAKTAFRLILQNKDKIVFDKNIPFLFHYYDSQIYTHHKPVERHETNDPLLPPYPPFREVIHLQEKKANHYVFINILMVALGHVVISSANPRSFQGEPLNISDCSALSQVIQGFNNEGIAYYNCGVNSGCSQMHKHVQFVPYTNNPLFSAMTKNCIKSEVLLNEKFNFQNYSFPLKNYSPHEILNGYNQLLEKSKWKGDYNFLVTNNKAILIPRKCANHPIYDVNISSLDLAGHFFIWENDNKNILKEPLKIIHDVCIDW</sequence>
<dbReference type="Gene3D" id="3.30.428.70">
    <property type="match status" value="1"/>
</dbReference>
<keyword evidence="4" id="KW-1185">Reference proteome</keyword>
<dbReference type="Proteomes" id="UP001470230">
    <property type="component" value="Unassembled WGS sequence"/>
</dbReference>
<evidence type="ECO:0008006" key="5">
    <source>
        <dbReference type="Google" id="ProtNLM"/>
    </source>
</evidence>
<dbReference type="EMBL" id="JAPFFF010000058">
    <property type="protein sequence ID" value="KAK8837737.1"/>
    <property type="molecule type" value="Genomic_DNA"/>
</dbReference>
<name>A0ABR2GWG5_9EUKA</name>
<dbReference type="Pfam" id="PF19327">
    <property type="entry name" value="Ap4A_phos_N"/>
    <property type="match status" value="1"/>
</dbReference>
<evidence type="ECO:0000313" key="4">
    <source>
        <dbReference type="Proteomes" id="UP001470230"/>
    </source>
</evidence>
<dbReference type="InterPro" id="IPR043171">
    <property type="entry name" value="Ap4A_phos1/2-like"/>
</dbReference>
<dbReference type="SUPFAM" id="SSF54197">
    <property type="entry name" value="HIT-like"/>
    <property type="match status" value="1"/>
</dbReference>
<reference evidence="3 4" key="1">
    <citation type="submission" date="2024-04" db="EMBL/GenBank/DDBJ databases">
        <title>Tritrichomonas musculus Genome.</title>
        <authorList>
            <person name="Alves-Ferreira E."/>
            <person name="Grigg M."/>
            <person name="Lorenzi H."/>
            <person name="Galac M."/>
        </authorList>
    </citation>
    <scope>NUCLEOTIDE SEQUENCE [LARGE SCALE GENOMIC DNA]</scope>
    <source>
        <strain evidence="3 4">EAF2021</strain>
    </source>
</reference>